<evidence type="ECO:0000313" key="3">
    <source>
        <dbReference type="EMBL" id="MBX7482434.1"/>
    </source>
</evidence>
<dbReference type="Proteomes" id="UP000755104">
    <property type="component" value="Unassembled WGS sequence"/>
</dbReference>
<organism evidence="3 4">
    <name type="scientific">Qipengyuania qiaonensis</name>
    <dbReference type="NCBI Taxonomy" id="2867240"/>
    <lineage>
        <taxon>Bacteria</taxon>
        <taxon>Pseudomonadati</taxon>
        <taxon>Pseudomonadota</taxon>
        <taxon>Alphaproteobacteria</taxon>
        <taxon>Sphingomonadales</taxon>
        <taxon>Erythrobacteraceae</taxon>
        <taxon>Qipengyuania</taxon>
    </lineage>
</organism>
<name>A0ABS7J8P5_9SPHN</name>
<feature type="region of interest" description="Disordered" evidence="1">
    <location>
        <begin position="1"/>
        <end position="20"/>
    </location>
</feature>
<evidence type="ECO:0000256" key="1">
    <source>
        <dbReference type="SAM" id="MobiDB-lite"/>
    </source>
</evidence>
<evidence type="ECO:0000313" key="4">
    <source>
        <dbReference type="Proteomes" id="UP000755104"/>
    </source>
</evidence>
<accession>A0ABS7J8P5</accession>
<proteinExistence type="predicted"/>
<protein>
    <submittedName>
        <fullName evidence="3">Lysophospholipase</fullName>
    </submittedName>
</protein>
<feature type="compositionally biased region" description="Polar residues" evidence="1">
    <location>
        <begin position="1"/>
        <end position="13"/>
    </location>
</feature>
<dbReference type="Gene3D" id="3.40.50.1820">
    <property type="entry name" value="alpha/beta hydrolase"/>
    <property type="match status" value="1"/>
</dbReference>
<keyword evidence="4" id="KW-1185">Reference proteome</keyword>
<dbReference type="RefSeq" id="WP_221557709.1">
    <property type="nucleotide sequence ID" value="NZ_JAIGNO010000004.1"/>
</dbReference>
<evidence type="ECO:0000259" key="2">
    <source>
        <dbReference type="Pfam" id="PF12146"/>
    </source>
</evidence>
<gene>
    <name evidence="3" type="ORF">K3174_07820</name>
</gene>
<dbReference type="SUPFAM" id="SSF53474">
    <property type="entry name" value="alpha/beta-Hydrolases"/>
    <property type="match status" value="1"/>
</dbReference>
<sequence>MTAISQERMQTALEQEKSISAEDHEKVKGLAALVTSPRSFIFKDPDYYGIEGWEDLTIPSDDGTPLAAWYMPAKGGESDKLIIFNHALPMCRAGFPGHFGEPWSNLDDSEIDFVIQYKHLTDAGYNVLTYDFRNHGQSGAANGGVCGIGQWEWQDCVGVKKFVDAHPRLGKMKVALFSQCLGGVSQYAAITKHPELFENVLCMASPLVPNMSAIFQAFGELQGIEQYQELIDLELLKLGGFPAADMSGALWAPAVKMPVLMWQVRDDAWTKNPDDAQHTFDRLGSEDKEMIWIEDTTRRFKDGYNWFGRNPEKVLSFFASHFAEARVPEPAE</sequence>
<feature type="domain" description="Serine aminopeptidase S33" evidence="2">
    <location>
        <begin position="118"/>
        <end position="210"/>
    </location>
</feature>
<dbReference type="Pfam" id="PF12146">
    <property type="entry name" value="Hydrolase_4"/>
    <property type="match status" value="1"/>
</dbReference>
<comment type="caution">
    <text evidence="3">The sequence shown here is derived from an EMBL/GenBank/DDBJ whole genome shotgun (WGS) entry which is preliminary data.</text>
</comment>
<dbReference type="EMBL" id="JAIGNO010000004">
    <property type="protein sequence ID" value="MBX7482434.1"/>
    <property type="molecule type" value="Genomic_DNA"/>
</dbReference>
<dbReference type="InterPro" id="IPR029058">
    <property type="entry name" value="AB_hydrolase_fold"/>
</dbReference>
<dbReference type="InterPro" id="IPR022742">
    <property type="entry name" value="Hydrolase_4"/>
</dbReference>
<reference evidence="3 4" key="1">
    <citation type="submission" date="2021-08" db="EMBL/GenBank/DDBJ databases">
        <title>Comparative Genomics Analysis of the Genus Qipengyuania Reveals Extensive Genetic Diversity and Metabolic Versatility, Including the Description of Fifteen Novel Species.</title>
        <authorList>
            <person name="Liu Y."/>
        </authorList>
    </citation>
    <scope>NUCLEOTIDE SEQUENCE [LARGE SCALE GENOMIC DNA]</scope>
    <source>
        <strain evidence="3 4">6D47A</strain>
    </source>
</reference>